<evidence type="ECO:0000313" key="2">
    <source>
        <dbReference type="Proteomes" id="UP001164374"/>
    </source>
</evidence>
<dbReference type="RefSeq" id="WP_260799600.1">
    <property type="nucleotide sequence ID" value="NZ_JAOCQJ010000003.1"/>
</dbReference>
<evidence type="ECO:0000313" key="1">
    <source>
        <dbReference type="EMBL" id="MCT7316720.1"/>
    </source>
</evidence>
<gene>
    <name evidence="1" type="ORF">N5I87_11965</name>
</gene>
<dbReference type="Pfam" id="PF11185">
    <property type="entry name" value="DUF2971"/>
    <property type="match status" value="1"/>
</dbReference>
<organism evidence="1 2">
    <name type="scientific">Ralstonia mojiangensis</name>
    <dbReference type="NCBI Taxonomy" id="2953895"/>
    <lineage>
        <taxon>Bacteria</taxon>
        <taxon>Pseudomonadati</taxon>
        <taxon>Pseudomonadota</taxon>
        <taxon>Betaproteobacteria</taxon>
        <taxon>Burkholderiales</taxon>
        <taxon>Burkholderiaceae</taxon>
        <taxon>Ralstonia</taxon>
    </lineage>
</organism>
<reference evidence="1" key="1">
    <citation type="journal article" date="2023" name="Front. Microbiol.">
        <title>Ralstonia chuxiongensis sp. nov., Ralstonia mojiangensis sp. nov., and Ralstonia soli sp. nov., isolated from tobacco fields, are three novel species in the family Burkholderiaceae.</title>
        <authorList>
            <person name="Lu C.H."/>
            <person name="Zhang Y.Y."/>
            <person name="Jiang N."/>
            <person name="Chen W."/>
            <person name="Shao X."/>
            <person name="Zhao Z.M."/>
            <person name="Lu W.L."/>
            <person name="Hu X."/>
            <person name="Xi Y.X."/>
            <person name="Zou S.Y."/>
            <person name="Wei Q.J."/>
            <person name="Lin Z.L."/>
            <person name="Gong L."/>
            <person name="Gai X.T."/>
            <person name="Zhang L.Q."/>
            <person name="Li J.Y."/>
            <person name="Jin Y."/>
            <person name="Xia Z.Y."/>
        </authorList>
    </citation>
    <scope>NUCLEOTIDE SEQUENCE</scope>
    <source>
        <strain evidence="1">22TCCZM01-4</strain>
    </source>
</reference>
<protein>
    <submittedName>
        <fullName evidence="1">DUF2971 domain-containing protein</fullName>
    </submittedName>
</protein>
<name>A0AAE3I3G3_9RALS</name>
<dbReference type="InterPro" id="IPR021352">
    <property type="entry name" value="DUF2971"/>
</dbReference>
<comment type="caution">
    <text evidence="1">The sequence shown here is derived from an EMBL/GenBank/DDBJ whole genome shotgun (WGS) entry which is preliminary data.</text>
</comment>
<sequence>MTPEILYKYRDDSENTEKIFTNKKIWLSTAKGLNDPLECRTGQIPLSWQNEKIHDLESAQLMGFVGFPAEPPTTLFSLSPRETKRYWKKFKELSRNNQIKSMRSMYAKHGIQISNPQRIFSNFEKQLSRIGIFSLTEQPLDPLMWAHYAESHKGLALGFYRTKGTRLADPRHTMKVTYDPEKPTFTDGFLQQIRIGQNSQGTQVSYAGMSFDDPVFRAAFSTKPPEWQYEKEWRYVEETAGLHEWPGTLVSVIFGCKMPKDRRNHYKKLVESSAANVTFHEVKINSGNEFELVKLFQ</sequence>
<dbReference type="Proteomes" id="UP001164374">
    <property type="component" value="Unassembled WGS sequence"/>
</dbReference>
<dbReference type="EMBL" id="JAOCQJ010000003">
    <property type="protein sequence ID" value="MCT7316720.1"/>
    <property type="molecule type" value="Genomic_DNA"/>
</dbReference>
<proteinExistence type="predicted"/>
<accession>A0AAE3I3G3</accession>
<dbReference type="AlphaFoldDB" id="A0AAE3I3G3"/>
<reference evidence="1" key="2">
    <citation type="submission" date="2023-02" db="EMBL/GenBank/DDBJ databases">
        <authorList>
            <person name="Lu C.-H."/>
        </authorList>
    </citation>
    <scope>NUCLEOTIDE SEQUENCE</scope>
    <source>
        <strain evidence="1">22TCCZM01-4</strain>
    </source>
</reference>